<dbReference type="InterPro" id="IPR028998">
    <property type="entry name" value="RimP_C"/>
</dbReference>
<dbReference type="AlphaFoldDB" id="A0A6J4K1Q0"/>
<feature type="compositionally biased region" description="Acidic residues" evidence="4">
    <location>
        <begin position="158"/>
        <end position="196"/>
    </location>
</feature>
<dbReference type="PANTHER" id="PTHR33867">
    <property type="entry name" value="RIBOSOME MATURATION FACTOR RIMP"/>
    <property type="match status" value="1"/>
</dbReference>
<dbReference type="PANTHER" id="PTHR33867:SF1">
    <property type="entry name" value="RIBOSOME MATURATION FACTOR RIMP"/>
    <property type="match status" value="1"/>
</dbReference>
<dbReference type="InterPro" id="IPR028989">
    <property type="entry name" value="RimP_N"/>
</dbReference>
<dbReference type="InterPro" id="IPR036847">
    <property type="entry name" value="RimP_C_sf"/>
</dbReference>
<comment type="function">
    <text evidence="3">Required for maturation of 30S ribosomal subunits.</text>
</comment>
<proteinExistence type="inferred from homology"/>
<comment type="subcellular location">
    <subcellularLocation>
        <location evidence="3">Cytoplasm</location>
    </subcellularLocation>
</comment>
<feature type="domain" description="Ribosome maturation factor RimP N-terminal" evidence="5">
    <location>
        <begin position="10"/>
        <end position="85"/>
    </location>
</feature>
<organism evidence="7">
    <name type="scientific">uncultured Friedmanniella sp</name>
    <dbReference type="NCBI Taxonomy" id="335381"/>
    <lineage>
        <taxon>Bacteria</taxon>
        <taxon>Bacillati</taxon>
        <taxon>Actinomycetota</taxon>
        <taxon>Actinomycetes</taxon>
        <taxon>Propionibacteriales</taxon>
        <taxon>Nocardioidaceae</taxon>
        <taxon>Friedmanniella</taxon>
        <taxon>environmental samples</taxon>
    </lineage>
</organism>
<accession>A0A6J4K1Q0</accession>
<dbReference type="GO" id="GO:0000028">
    <property type="term" value="P:ribosomal small subunit assembly"/>
    <property type="evidence" value="ECO:0007669"/>
    <property type="project" value="TreeGrafter"/>
</dbReference>
<name>A0A6J4K1Q0_9ACTN</name>
<sequence>MKESQIVGLLSPVLARYGLDLDAVEVLPAGKRRLLRVVVDGDGPAGTGPLLDDIAEATRAISVALDESPAVGSSPYTLEVTSRGVSRPLQLPRHWRRNVGRLVAVTTTSGETFTGRVITAGEEVVSLDVEGSTRDLALSEVAKALVQVELNRPRAQAADDDDDDEADDLDTPTEAEDDDLGAGDDDTDQNEIEDDD</sequence>
<evidence type="ECO:0000259" key="6">
    <source>
        <dbReference type="Pfam" id="PF17384"/>
    </source>
</evidence>
<protein>
    <recommendedName>
        <fullName evidence="3">Ribosome maturation factor RimP</fullName>
    </recommendedName>
</protein>
<dbReference type="Gene3D" id="3.30.300.70">
    <property type="entry name" value="RimP-like superfamily, N-terminal"/>
    <property type="match status" value="1"/>
</dbReference>
<dbReference type="HAMAP" id="MF_01077">
    <property type="entry name" value="RimP"/>
    <property type="match status" value="1"/>
</dbReference>
<evidence type="ECO:0000313" key="7">
    <source>
        <dbReference type="EMBL" id="CAA9292991.1"/>
    </source>
</evidence>
<evidence type="ECO:0000256" key="1">
    <source>
        <dbReference type="ARBA" id="ARBA00022490"/>
    </source>
</evidence>
<evidence type="ECO:0000259" key="5">
    <source>
        <dbReference type="Pfam" id="PF02576"/>
    </source>
</evidence>
<dbReference type="InterPro" id="IPR035956">
    <property type="entry name" value="RimP_N_sf"/>
</dbReference>
<dbReference type="EMBL" id="CADCTT010000050">
    <property type="protein sequence ID" value="CAA9292991.1"/>
    <property type="molecule type" value="Genomic_DNA"/>
</dbReference>
<dbReference type="GO" id="GO:0005829">
    <property type="term" value="C:cytosol"/>
    <property type="evidence" value="ECO:0007669"/>
    <property type="project" value="TreeGrafter"/>
</dbReference>
<dbReference type="SUPFAM" id="SSF74942">
    <property type="entry name" value="YhbC-like, C-terminal domain"/>
    <property type="match status" value="1"/>
</dbReference>
<feature type="domain" description="Ribosome maturation factor RimP C-terminal" evidence="6">
    <location>
        <begin position="89"/>
        <end position="149"/>
    </location>
</feature>
<dbReference type="Pfam" id="PF02576">
    <property type="entry name" value="RimP_N"/>
    <property type="match status" value="1"/>
</dbReference>
<dbReference type="GO" id="GO:0006412">
    <property type="term" value="P:translation"/>
    <property type="evidence" value="ECO:0007669"/>
    <property type="project" value="TreeGrafter"/>
</dbReference>
<feature type="region of interest" description="Disordered" evidence="4">
    <location>
        <begin position="151"/>
        <end position="196"/>
    </location>
</feature>
<gene>
    <name evidence="3" type="primary">rimP</name>
    <name evidence="7" type="ORF">AVDCRST_MAG61-324</name>
</gene>
<dbReference type="NCBIfam" id="NF000930">
    <property type="entry name" value="PRK00092.2-2"/>
    <property type="match status" value="1"/>
</dbReference>
<dbReference type="CDD" id="cd01734">
    <property type="entry name" value="YlxS_C"/>
    <property type="match status" value="1"/>
</dbReference>
<dbReference type="SUPFAM" id="SSF75420">
    <property type="entry name" value="YhbC-like, N-terminal domain"/>
    <property type="match status" value="1"/>
</dbReference>
<reference evidence="7" key="1">
    <citation type="submission" date="2020-02" db="EMBL/GenBank/DDBJ databases">
        <authorList>
            <person name="Meier V. D."/>
        </authorList>
    </citation>
    <scope>NUCLEOTIDE SEQUENCE</scope>
    <source>
        <strain evidence="7">AVDCRST_MAG61</strain>
    </source>
</reference>
<comment type="similarity">
    <text evidence="3">Belongs to the RimP family.</text>
</comment>
<evidence type="ECO:0000256" key="2">
    <source>
        <dbReference type="ARBA" id="ARBA00022517"/>
    </source>
</evidence>
<dbReference type="Pfam" id="PF17384">
    <property type="entry name" value="DUF150_C"/>
    <property type="match status" value="1"/>
</dbReference>
<keyword evidence="2 3" id="KW-0690">Ribosome biogenesis</keyword>
<keyword evidence="1 3" id="KW-0963">Cytoplasm</keyword>
<evidence type="ECO:0000256" key="3">
    <source>
        <dbReference type="HAMAP-Rule" id="MF_01077"/>
    </source>
</evidence>
<dbReference type="InterPro" id="IPR003728">
    <property type="entry name" value="Ribosome_maturation_RimP"/>
</dbReference>
<evidence type="ECO:0000256" key="4">
    <source>
        <dbReference type="SAM" id="MobiDB-lite"/>
    </source>
</evidence>